<keyword evidence="2" id="KW-1185">Reference proteome</keyword>
<reference evidence="1 2" key="1">
    <citation type="submission" date="2019-08" db="EMBL/GenBank/DDBJ databases">
        <authorList>
            <person name="Pratt D."/>
            <person name="Casey M."/>
            <person name="Delaney K."/>
            <person name="Garza G."/>
            <person name="Hunt M."/>
            <person name="Riley S."/>
            <person name="Reid J."/>
            <person name="Ettinger A.-S.H."/>
            <person name="Ettinger W.F."/>
            <person name="Fay M."/>
            <person name="Mckenzie S.K."/>
            <person name="Anders K.R."/>
            <person name="Garlena R.A."/>
            <person name="Russell D.A."/>
            <person name="Pope W.H."/>
            <person name="Jacobs-Sera D."/>
            <person name="Hatfull G.F."/>
        </authorList>
    </citation>
    <scope>NUCLEOTIDE SEQUENCE [LARGE SCALE GENOMIC DNA]</scope>
</reference>
<dbReference type="Pfam" id="PF17468">
    <property type="entry name" value="GP52"/>
    <property type="match status" value="1"/>
</dbReference>
<evidence type="ECO:0000313" key="1">
    <source>
        <dbReference type="EMBL" id="QFG04532.1"/>
    </source>
</evidence>
<evidence type="ECO:0000313" key="2">
    <source>
        <dbReference type="Proteomes" id="UP000327532"/>
    </source>
</evidence>
<sequence length="79" mass="9179">MNNTNIMDSVFNGMPGSEMYRAEVFPELFPHQERMRLENWPAEERAPLVGGAEAIAFYRLQNTIEELRNFPQRYVMGVA</sequence>
<dbReference type="GeneID" id="65122312"/>
<dbReference type="RefSeq" id="YP_010104367.1">
    <property type="nucleotide sequence ID" value="NC_055817.1"/>
</dbReference>
<dbReference type="InterPro" id="IPR035344">
    <property type="entry name" value="Gp52"/>
</dbReference>
<protein>
    <submittedName>
        <fullName evidence="1">Uncharacterized protein</fullName>
    </submittedName>
</protein>
<dbReference type="Proteomes" id="UP000327532">
    <property type="component" value="Segment"/>
</dbReference>
<organism evidence="1 2">
    <name type="scientific">Mycobacterium phage Jeeves</name>
    <dbReference type="NCBI Taxonomy" id="2652402"/>
    <lineage>
        <taxon>Viruses</taxon>
        <taxon>Duplodnaviria</taxon>
        <taxon>Heunggongvirae</taxon>
        <taxon>Uroviricota</taxon>
        <taxon>Caudoviricetes</taxon>
        <taxon>Luchadorvirus</taxon>
        <taxon>Luchadorvirus jeeves</taxon>
        <taxon>Lucadorvirus jeeves</taxon>
    </lineage>
</organism>
<dbReference type="EMBL" id="MN310541">
    <property type="protein sequence ID" value="QFG04532.1"/>
    <property type="molecule type" value="Genomic_DNA"/>
</dbReference>
<accession>A0A5J6T5S1</accession>
<dbReference type="KEGG" id="vg:65122312"/>
<name>A0A5J6T5S1_9CAUD</name>
<gene>
    <name evidence="1" type="primary">57</name>
    <name evidence="1" type="ORF">SEA_JEEVES_57</name>
</gene>
<proteinExistence type="predicted"/>